<name>A0ABY4CSH2_9BACT</name>
<protein>
    <submittedName>
        <fullName evidence="1">YwqG family protein</fullName>
    </submittedName>
</protein>
<dbReference type="PANTHER" id="PTHR36436:SF6">
    <property type="entry name" value="SLL5081 PROTEIN"/>
    <property type="match status" value="1"/>
</dbReference>
<accession>A0ABY4CSH2</accession>
<sequence length="252" mass="28718">MIPDFLAPFATQLEQYKLESIKIMAKPLKTDLCVSIASNFGGLPYLPFAAQYPTEPNGKPLLLLAQINLSELPTNDLLPKDGLLQFYMPAHDWGYTDYARVLYISFDQLQTEIRTDYSFLLPTHYKDSPIACEHKLIFEKTFEYGATQDCRFGANFNGLDSHEFVDTLTKVEQDIFYGFLSSNGHKLGGYASFTQDDPRENDSQSGIDVQLLQIDVDKKIMFGDAGIAHFFINEQALKDGRFKEAYFYWDCC</sequence>
<dbReference type="Gene3D" id="2.30.320.10">
    <property type="entry name" value="YwqG-like"/>
    <property type="match status" value="1"/>
</dbReference>
<keyword evidence="2" id="KW-1185">Reference proteome</keyword>
<reference evidence="1 2" key="1">
    <citation type="submission" date="2022-03" db="EMBL/GenBank/DDBJ databases">
        <title>Hymenobactersp. isolated from the air.</title>
        <authorList>
            <person name="Won M."/>
            <person name="Kwon S.-W."/>
        </authorList>
    </citation>
    <scope>NUCLEOTIDE SEQUENCE [LARGE SCALE GENOMIC DNA]</scope>
    <source>
        <strain evidence="1 2">KACC 21982</strain>
    </source>
</reference>
<dbReference type="InterPro" id="IPR015315">
    <property type="entry name" value="DUF1963"/>
</dbReference>
<dbReference type="RefSeq" id="WP_243794705.1">
    <property type="nucleotide sequence ID" value="NZ_CP094669.1"/>
</dbReference>
<organism evidence="1 2">
    <name type="scientific">Hymenobacter tibetensis</name>
    <dbReference type="NCBI Taxonomy" id="497967"/>
    <lineage>
        <taxon>Bacteria</taxon>
        <taxon>Pseudomonadati</taxon>
        <taxon>Bacteroidota</taxon>
        <taxon>Cytophagia</taxon>
        <taxon>Cytophagales</taxon>
        <taxon>Hymenobacteraceae</taxon>
        <taxon>Hymenobacter</taxon>
    </lineage>
</organism>
<dbReference type="EMBL" id="CP094669">
    <property type="protein sequence ID" value="UOG73012.1"/>
    <property type="molecule type" value="Genomic_DNA"/>
</dbReference>
<gene>
    <name evidence="1" type="ORF">MTX78_12840</name>
</gene>
<dbReference type="PANTHER" id="PTHR36436">
    <property type="entry name" value="SLL5081 PROTEIN"/>
    <property type="match status" value="1"/>
</dbReference>
<dbReference type="InterPro" id="IPR035948">
    <property type="entry name" value="YwqG-like_sf"/>
</dbReference>
<evidence type="ECO:0000313" key="1">
    <source>
        <dbReference type="EMBL" id="UOG73012.1"/>
    </source>
</evidence>
<dbReference type="SUPFAM" id="SSF103032">
    <property type="entry name" value="Hypothetical protein YwqG"/>
    <property type="match status" value="1"/>
</dbReference>
<dbReference type="Proteomes" id="UP000831113">
    <property type="component" value="Chromosome"/>
</dbReference>
<proteinExistence type="predicted"/>
<evidence type="ECO:0000313" key="2">
    <source>
        <dbReference type="Proteomes" id="UP000831113"/>
    </source>
</evidence>
<dbReference type="Pfam" id="PF09234">
    <property type="entry name" value="DUF1963"/>
    <property type="match status" value="1"/>
</dbReference>